<evidence type="ECO:0000313" key="3">
    <source>
        <dbReference type="Proteomes" id="UP000319801"/>
    </source>
</evidence>
<organism evidence="2 3">
    <name type="scientific">Bagarius yarrelli</name>
    <name type="common">Goonch</name>
    <name type="synonym">Bagrus yarrelli</name>
    <dbReference type="NCBI Taxonomy" id="175774"/>
    <lineage>
        <taxon>Eukaryota</taxon>
        <taxon>Metazoa</taxon>
        <taxon>Chordata</taxon>
        <taxon>Craniata</taxon>
        <taxon>Vertebrata</taxon>
        <taxon>Euteleostomi</taxon>
        <taxon>Actinopterygii</taxon>
        <taxon>Neopterygii</taxon>
        <taxon>Teleostei</taxon>
        <taxon>Ostariophysi</taxon>
        <taxon>Siluriformes</taxon>
        <taxon>Sisoridae</taxon>
        <taxon>Sisorinae</taxon>
        <taxon>Bagarius</taxon>
    </lineage>
</organism>
<evidence type="ECO:0000256" key="1">
    <source>
        <dbReference type="SAM" id="MobiDB-lite"/>
    </source>
</evidence>
<feature type="region of interest" description="Disordered" evidence="1">
    <location>
        <begin position="101"/>
        <end position="120"/>
    </location>
</feature>
<name>A0A556U926_BAGYA</name>
<evidence type="ECO:0000313" key="2">
    <source>
        <dbReference type="EMBL" id="TSO25149.1"/>
    </source>
</evidence>
<dbReference type="EMBL" id="VCAZ01000065">
    <property type="protein sequence ID" value="TSO25149.1"/>
    <property type="molecule type" value="Genomic_DNA"/>
</dbReference>
<dbReference type="Proteomes" id="UP000319801">
    <property type="component" value="Unassembled WGS sequence"/>
</dbReference>
<comment type="caution">
    <text evidence="2">The sequence shown here is derived from an EMBL/GenBank/DDBJ whole genome shotgun (WGS) entry which is preliminary data.</text>
</comment>
<protein>
    <submittedName>
        <fullName evidence="2">Uncharacterized protein</fullName>
    </submittedName>
</protein>
<keyword evidence="3" id="KW-1185">Reference proteome</keyword>
<dbReference type="AlphaFoldDB" id="A0A556U926"/>
<dbReference type="OrthoDB" id="8923540at2759"/>
<feature type="compositionally biased region" description="Polar residues" evidence="1">
    <location>
        <begin position="109"/>
        <end position="120"/>
    </location>
</feature>
<proteinExistence type="predicted"/>
<sequence length="195" mass="23257">MTPKANVRKSKHFLYVDVRLKNHKEDIDLQWKLEQIHRKYKLDLKLLYQDRQFLQLEHKKLLHLRICEPRATLTNTMKDISDTQTTNSDFQYVWHPSSAPVGRRIHTGETPSNQSDQMQDTRLVKSASAALPRSYESNQLSIMYLKDLALIDSISQKELAIQEEQKRQKKECLKRVYREKLQEKMQIFFRTLENI</sequence>
<reference evidence="2 3" key="1">
    <citation type="journal article" date="2019" name="Genome Biol. Evol.">
        <title>Whole-Genome Sequencing of the Giant Devil Catfish, Bagarius yarrelli.</title>
        <authorList>
            <person name="Jiang W."/>
            <person name="Lv Y."/>
            <person name="Cheng L."/>
            <person name="Yang K."/>
            <person name="Chao B."/>
            <person name="Wang X."/>
            <person name="Li Y."/>
            <person name="Pan X."/>
            <person name="You X."/>
            <person name="Zhang Y."/>
            <person name="Yang J."/>
            <person name="Li J."/>
            <person name="Zhang X."/>
            <person name="Liu S."/>
            <person name="Sun C."/>
            <person name="Yang J."/>
            <person name="Shi Q."/>
        </authorList>
    </citation>
    <scope>NUCLEOTIDE SEQUENCE [LARGE SCALE GENOMIC DNA]</scope>
    <source>
        <strain evidence="2">JWS20170419001</strain>
        <tissue evidence="2">Muscle</tissue>
    </source>
</reference>
<accession>A0A556U926</accession>
<gene>
    <name evidence="2" type="ORF">Baya_8772</name>
</gene>